<accession>A0ABV6UKM7</accession>
<reference evidence="5 6" key="1">
    <citation type="submission" date="2024-09" db="EMBL/GenBank/DDBJ databases">
        <authorList>
            <person name="Lee S.D."/>
        </authorList>
    </citation>
    <scope>NUCLEOTIDE SEQUENCE [LARGE SCALE GENOMIC DNA]</scope>
    <source>
        <strain evidence="5 6">N1-5</strain>
    </source>
</reference>
<evidence type="ECO:0000256" key="2">
    <source>
        <dbReference type="ARBA" id="ARBA00033743"/>
    </source>
</evidence>
<dbReference type="Proteomes" id="UP001592528">
    <property type="component" value="Unassembled WGS sequence"/>
</dbReference>
<dbReference type="EMBL" id="JBHEZZ010000005">
    <property type="protein sequence ID" value="MFC1401961.1"/>
    <property type="molecule type" value="Genomic_DNA"/>
</dbReference>
<dbReference type="NCBIfam" id="NF041155">
    <property type="entry name" value="encap_f1"/>
    <property type="match status" value="1"/>
</dbReference>
<protein>
    <recommendedName>
        <fullName evidence="4">Type 1 encapsulin shell protein</fullName>
    </recommendedName>
</protein>
<dbReference type="Gene3D" id="3.30.2400.30">
    <property type="match status" value="1"/>
</dbReference>
<proteinExistence type="inferred from homology"/>
<comment type="subcellular location">
    <subcellularLocation>
        <location evidence="1">Encapsulin nanocompartment</location>
    </subcellularLocation>
</comment>
<name>A0ABV6UKM7_9ACTN</name>
<dbReference type="InterPro" id="IPR007544">
    <property type="entry name" value="ENCAP"/>
</dbReference>
<comment type="similarity">
    <text evidence="2">Belongs to the encapsulin family. Family 1 subfamily.</text>
</comment>
<keyword evidence="3" id="KW-1284">Encapsulin nanocompartment</keyword>
<comment type="caution">
    <text evidence="5">The sequence shown here is derived from an EMBL/GenBank/DDBJ whole genome shotgun (WGS) entry which is preliminary data.</text>
</comment>
<dbReference type="RefSeq" id="WP_030262629.1">
    <property type="nucleotide sequence ID" value="NZ_JBHEZZ010000005.1"/>
</dbReference>
<dbReference type="Gene3D" id="3.30.2320.10">
    <property type="entry name" value="hypothetical protein PF0899 domain"/>
    <property type="match status" value="1"/>
</dbReference>
<evidence type="ECO:0000313" key="5">
    <source>
        <dbReference type="EMBL" id="MFC1401961.1"/>
    </source>
</evidence>
<evidence type="ECO:0000313" key="6">
    <source>
        <dbReference type="Proteomes" id="UP001592528"/>
    </source>
</evidence>
<keyword evidence="6" id="KW-1185">Reference proteome</keyword>
<gene>
    <name evidence="5" type="ORF">ACEZDJ_11760</name>
</gene>
<dbReference type="PIRSF" id="PIRSF019254">
    <property type="entry name" value="CFP29"/>
    <property type="match status" value="1"/>
</dbReference>
<sequence length="268" mass="28558">MNNLHRSLAPVSDAAWAEIEDEARRTFKRHVAGRRVVDLNGPAGTELAAVGTGRQTAVAAPAEGVSAALRDVQRLVELRIPFTVDRTAVDSVERGAADADWQPVKDAARQAAFAEDRVVFEGYPEAGMTGMRPGSSNPGLPLPSDVRDYPDAVSRALSALRLAGVDGPYSLLLSADAYTAVSETADHGFPILTHLSRLLVDGEIVWAPAIQGAFLLSTRGGDYELHLGQDLSIGYRSHSETGVELYLQETLTFQLHTSEAVVSLTAAG</sequence>
<dbReference type="Pfam" id="PF04454">
    <property type="entry name" value="Linocin_M18"/>
    <property type="match status" value="1"/>
</dbReference>
<evidence type="ECO:0000256" key="3">
    <source>
        <dbReference type="ARBA" id="ARBA00033787"/>
    </source>
</evidence>
<dbReference type="PANTHER" id="PTHR37165">
    <property type="entry name" value="PEPTIDASE U56 FAMILY"/>
    <property type="match status" value="1"/>
</dbReference>
<organism evidence="5 6">
    <name type="scientific">Streptacidiphilus cavernicola</name>
    <dbReference type="NCBI Taxonomy" id="3342716"/>
    <lineage>
        <taxon>Bacteria</taxon>
        <taxon>Bacillati</taxon>
        <taxon>Actinomycetota</taxon>
        <taxon>Actinomycetes</taxon>
        <taxon>Kitasatosporales</taxon>
        <taxon>Streptomycetaceae</taxon>
        <taxon>Streptacidiphilus</taxon>
    </lineage>
</organism>
<evidence type="ECO:0000256" key="1">
    <source>
        <dbReference type="ARBA" id="ARBA00033738"/>
    </source>
</evidence>
<dbReference type="PANTHER" id="PTHR37165:SF1">
    <property type="entry name" value="TYPE 1 ENCAPSULIN SHELL PROTEIN"/>
    <property type="match status" value="1"/>
</dbReference>
<dbReference type="InterPro" id="IPR051429">
    <property type="entry name" value="Encapsulin_nc"/>
</dbReference>
<evidence type="ECO:0000256" key="4">
    <source>
        <dbReference type="ARBA" id="ARBA00050023"/>
    </source>
</evidence>